<dbReference type="NCBIfam" id="TIGR01731">
    <property type="entry name" value="fil_hemag_20aa"/>
    <property type="match status" value="4"/>
</dbReference>
<dbReference type="InterPro" id="IPR010069">
    <property type="entry name" value="CdiA_FHA1_rpt"/>
</dbReference>
<dbReference type="Proteomes" id="UP000000845">
    <property type="component" value="Plasmid pSTERM01"/>
</dbReference>
<dbReference type="RefSeq" id="WP_012863587.1">
    <property type="nucleotide sequence ID" value="NC_013518.1"/>
</dbReference>
<evidence type="ECO:0000259" key="2">
    <source>
        <dbReference type="SMART" id="SM00912"/>
    </source>
</evidence>
<keyword evidence="1" id="KW-0732">Signal</keyword>
<dbReference type="Gene3D" id="2.160.20.10">
    <property type="entry name" value="Single-stranded right-handed beta-helix, Pectin lyase-like"/>
    <property type="match status" value="1"/>
</dbReference>
<keyword evidence="3" id="KW-0614">Plasmid</keyword>
<evidence type="ECO:0000313" key="4">
    <source>
        <dbReference type="Proteomes" id="UP000000845"/>
    </source>
</evidence>
<feature type="domain" description="Filamentous haemagglutinin FhaB/tRNA nuclease CdiA-like TPS" evidence="2">
    <location>
        <begin position="48"/>
        <end position="171"/>
    </location>
</feature>
<dbReference type="HOGENOM" id="CLU_000043_8_2_0"/>
<sequence>MKKGKRYNIVKRNIALSILLGMFLNSMSFANSLIKTRDGSTARVITAPNGTPMIELANPGNSGVSVNDFDRLSVDEKNLILNNISSKEGIGYRSELGGIIAPNENYTGNPARAILLRVHKDPSVINGFIEAASTGKVDMFLSNPNGIYLNGGLVGRFGNVTFTTGHVSDDLMTVMVRDGRIEIGAGFNGNAAENLSLLARSIQVNGQLNGNDLTLIGGQYDYNTGTKETVKQGDNPGEVLVSASVVGSIYGRNIYLKAVGGDLAVKGSLVSEKVLKLNADGTVVTERSQGLEEVEVKAKEFIQEGSTYTEGKLTIEANNTILKGTGTQAQEIEISGNLNNESNLYSKSNVTVGGDTKNKGQLISEGSLEIKGNLESDSLVYGKNSVKVGKDLTNKSDLQSENGIAVEGNVINTGKVISDKDLTIKGNVNNAGTLYGKDRVTIDKNLTNAGSVQTTGDLTAKDTVNTGKLTAEGNVNVEDLDNNGEIITNKKLVTKNLENKSTGKITTGEGIDTAGNAVNHGQINTNGNFVISSNLENYNIINVGGLVNTKDLANTGVLKVSDKIVSKGFSFSNTGEIVTVNLDVDSTNIINTNKITVVETSKLKGSSNINNQGTIASKNIEITTPVLTNSGQILAEEVITANNTSLTNTGKLASNGSINLNNTSIVNRSSIESTTINLQNIFSYDNNTGIIRGNNITLTSSGNLLLEGKIQGINNLLISGFDITNNGNTISSGLLRLSGRDITNNLTISAGNVELLATGNILNNSMMEGESGKLSGNNITNKDLIIFLDKLDIEGTKLVNKDASVYSDNELNIVAGDVDNTGGEIVGQSTLNITGFNLLDNTKGIIDSRGNILLSGNKLLNSGEVSGQYRLYWITWDGQYIYDDVWRELDDAYAQTGNSSLITGLDDWKIGIAKSNINGGINREKEFTKIKDSTDYDLYYGYMSGNLTASNATYETQVLKGYVDTSRLVTEGGRILSGGNLTLDVKEIENRNSKISSGGTLRITNKVEKIENVTDVATIKVYDGTERLSLWQTMWTNGSGNTVYGDAIGVRRDLESTSRDYNIADSASVIEGNNVIIEGTPTINNGYDYSKIGTGIVIDPSTITSKDVDVDLYYDPVTVHVDRTAVIDIITTGTIPFNPGVFTSSQSKLFAESKDPTSKYLMETRSQYIDLSRFFGSDYFLSKIGYNESKDWNMARRLGDAYYETKYMNNLLLETLGTRFINGKADTELMKEMLDNAVATSGDLQLTIGVALTGDQIAALKSDIIWYVEQEVNGEKVLVPQVYLSQATLENIKSPTTTISAQETLAINSSSLVNQGRLSGNTVYVNTDNLINKSVGALTAEITGTNIQIDAKNDILNIGAVISAKEDLMLTAGGTISNITTGVETVVNDRLRGEERNYTADSVQNAGVISSGNITYISGENYVSRGAVTESGGTTYIEAKKDISINTINLRESEREGIKNGYQYTEVNQKLGSEVTGLDNVIMNAGNDINIKGSTVASDGTVQLTAENNINISNDKNTMYHEEKEEKKGTFSSYYRYETDYSESAVGSTLIGNNVILDAGKDVNIKASNVIAVKNDNIQNSGGNIIVTAGNDINITTDDMNNEYSLTEKRSGFSSSFSTGGGGISAGVSYSRSSLEVNNTSTTVAVSSIMSEGNTVLEAGNRVRTEAMQADIGENLVIRGTNGVELLDAKEVYEEKVKQKSTTIGVNVNVGFTPAQLASTISDVADNVKDYGFGNSSQSINTIGNGIQDLRNVTQLGGNLYEGIRYGSQYLNGHMNMGVMENAKQNALSNLVSASVSASYNQSSYESNKNGTNSVAGVINVGNNFIIQSEGDVKLVNQKVTVGDNFIVDAKNFVALAGENTYSNNTKSSSSGINAGYDIVNNHVIGGANISGGKSNTDSKYYDNTTINVGGTFQLTTKEDATFAGANVTADKINFDIGKDLNIISLQDEYKSNGSSYGVGVDVSGKMPGSNKEEGYAIPSLNGSYSQDSADSKWVNNQTSIIAENGGSIKVGETLTNVGSIIGSLNPNEKLSIDANKVVVENLKDHDNGENSGIQLSGISKDTLIPQTGIQYGSHDKQQDSNATFVNTEVTEAGKKLDLDELGINTDINKAQVITKDEVVEQIDTVLHTDLGNQKVRDQFVEDILKTVSLVPEIVQGIQEGTKNEGETILGQISNNMGERSDDIKAFVEGRDKKLQEQLDKYKNEDGKIVMDADAQKLIEDSLRQTLEEFGKGDYKIEFFEGDPDQIMGVDDKNGIVYINVNGHGAGNAEEMRKNMQHDGSHGTYVNKDVDEDSAKKVGQINGDRTESNLIADESIKDKIKEGTDAYNKAVENGDIRNLLDKVVDVKNSKYFDAAQSTLDKVCSGRAECLGELYGFKEEDANKKNNENNLLIFTADLAETALIGGLTAFIPGSFVIAGKTITVSKVISSGGSVAKIIYDAKDIIMDDNTRKELYKLTVAKIELERSRVAADIYSKEYHEFYELFSSNGTLYFSERQMKAYNAGRKIFGKSVLSEKEIKDRIWRLNNYMSSGNPDYYLEPRSLERKVK</sequence>
<dbReference type="InterPro" id="IPR012334">
    <property type="entry name" value="Pectin_lyas_fold"/>
</dbReference>
<evidence type="ECO:0000313" key="3">
    <source>
        <dbReference type="EMBL" id="ACZ11012.1"/>
    </source>
</evidence>
<dbReference type="InterPro" id="IPR011050">
    <property type="entry name" value="Pectin_lyase_fold/virulence"/>
</dbReference>
<dbReference type="GO" id="GO:0003824">
    <property type="term" value="F:catalytic activity"/>
    <property type="evidence" value="ECO:0007669"/>
    <property type="project" value="UniProtKB-ARBA"/>
</dbReference>
<accession>D1AS25</accession>
<dbReference type="SMART" id="SM00912">
    <property type="entry name" value="Haemagg_act"/>
    <property type="match status" value="1"/>
</dbReference>
<reference evidence="3 4" key="1">
    <citation type="journal article" date="2010" name="Stand. Genomic Sci.">
        <title>Complete genome sequence of Sebaldella termitidis type strain (NCTC 11300).</title>
        <authorList>
            <person name="Harmon-Smith M."/>
            <person name="Celia L."/>
            <person name="Chertkov O."/>
            <person name="Lapidus A."/>
            <person name="Copeland A."/>
            <person name="Glavina Del Rio T."/>
            <person name="Nolan M."/>
            <person name="Lucas S."/>
            <person name="Tice H."/>
            <person name="Cheng J.F."/>
            <person name="Han C."/>
            <person name="Detter J.C."/>
            <person name="Bruce D."/>
            <person name="Goodwin L."/>
            <person name="Pitluck S."/>
            <person name="Pati A."/>
            <person name="Liolios K."/>
            <person name="Ivanova N."/>
            <person name="Mavromatis K."/>
            <person name="Mikhailova N."/>
            <person name="Chen A."/>
            <person name="Palaniappan K."/>
            <person name="Land M."/>
            <person name="Hauser L."/>
            <person name="Chang Y.J."/>
            <person name="Jeffries C.D."/>
            <person name="Brettin T."/>
            <person name="Goker M."/>
            <person name="Beck B."/>
            <person name="Bristow J."/>
            <person name="Eisen J.A."/>
            <person name="Markowitz V."/>
            <person name="Hugenholtz P."/>
            <person name="Kyrpides N.C."/>
            <person name="Klenk H.P."/>
            <person name="Chen F."/>
        </authorList>
    </citation>
    <scope>NUCLEOTIDE SEQUENCE [LARGE SCALE GENOMIC DNA]</scope>
    <source>
        <strain evidence="4">ATCC 33386 / NCTC 11300</strain>
        <plasmid evidence="4">Plasmid pSTERM01</plasmid>
    </source>
</reference>
<organism evidence="3 4">
    <name type="scientific">Sebaldella termitidis (strain ATCC 33386 / NCTC 11300)</name>
    <dbReference type="NCBI Taxonomy" id="526218"/>
    <lineage>
        <taxon>Bacteria</taxon>
        <taxon>Fusobacteriati</taxon>
        <taxon>Fusobacteriota</taxon>
        <taxon>Fusobacteriia</taxon>
        <taxon>Fusobacteriales</taxon>
        <taxon>Leptotrichiaceae</taxon>
        <taxon>Sebaldella</taxon>
    </lineage>
</organism>
<keyword evidence="4" id="KW-1185">Reference proteome</keyword>
<evidence type="ECO:0000256" key="1">
    <source>
        <dbReference type="SAM" id="SignalP"/>
    </source>
</evidence>
<dbReference type="KEGG" id="str:Sterm_4181"/>
<proteinExistence type="predicted"/>
<feature type="chain" id="PRO_5003020089" evidence="1">
    <location>
        <begin position="31"/>
        <end position="2547"/>
    </location>
</feature>
<gene>
    <name evidence="3" type="ORF">Sterm_4181</name>
</gene>
<dbReference type="Pfam" id="PF13332">
    <property type="entry name" value="Fil_haemagg_2"/>
    <property type="match status" value="3"/>
</dbReference>
<protein>
    <submittedName>
        <fullName evidence="3">Adhesin HecA family</fullName>
    </submittedName>
</protein>
<geneLocation type="plasmid" evidence="3 4">
    <name>pSTERM01</name>
</geneLocation>
<dbReference type="EMBL" id="CP001740">
    <property type="protein sequence ID" value="ACZ11012.1"/>
    <property type="molecule type" value="Genomic_DNA"/>
</dbReference>
<feature type="signal peptide" evidence="1">
    <location>
        <begin position="1"/>
        <end position="30"/>
    </location>
</feature>
<dbReference type="InterPro" id="IPR025157">
    <property type="entry name" value="Hemagglutinin_rpt"/>
</dbReference>
<name>D1AS25_SEBTE</name>
<dbReference type="InterPro" id="IPR008638">
    <property type="entry name" value="FhaB/CdiA-like_TPS"/>
</dbReference>
<dbReference type="SUPFAM" id="SSF51126">
    <property type="entry name" value="Pectin lyase-like"/>
    <property type="match status" value="1"/>
</dbReference>